<dbReference type="Pfam" id="PF13384">
    <property type="entry name" value="HTH_23"/>
    <property type="match status" value="1"/>
</dbReference>
<dbReference type="AlphaFoldDB" id="A0A918Z6K2"/>
<keyword evidence="2" id="KW-1185">Reference proteome</keyword>
<comment type="caution">
    <text evidence="1">The sequence shown here is derived from an EMBL/GenBank/DDBJ whole genome shotgun (WGS) entry which is preliminary data.</text>
</comment>
<dbReference type="InterPro" id="IPR036388">
    <property type="entry name" value="WH-like_DNA-bd_sf"/>
</dbReference>
<name>A0A918Z6K2_9ACTN</name>
<proteinExistence type="predicted"/>
<dbReference type="SUPFAM" id="SSF46689">
    <property type="entry name" value="Homeodomain-like"/>
    <property type="match status" value="1"/>
</dbReference>
<protein>
    <recommendedName>
        <fullName evidence="3">Homeodomain-like domain-containing protein</fullName>
    </recommendedName>
</protein>
<reference evidence="1" key="1">
    <citation type="journal article" date="2014" name="Int. J. Syst. Evol. Microbiol.">
        <title>Complete genome sequence of Corynebacterium casei LMG S-19264T (=DSM 44701T), isolated from a smear-ripened cheese.</title>
        <authorList>
            <consortium name="US DOE Joint Genome Institute (JGI-PGF)"/>
            <person name="Walter F."/>
            <person name="Albersmeier A."/>
            <person name="Kalinowski J."/>
            <person name="Ruckert C."/>
        </authorList>
    </citation>
    <scope>NUCLEOTIDE SEQUENCE</scope>
    <source>
        <strain evidence="1">CGMCC 4.7403</strain>
    </source>
</reference>
<dbReference type="Gene3D" id="1.10.10.10">
    <property type="entry name" value="Winged helix-like DNA-binding domain superfamily/Winged helix DNA-binding domain"/>
    <property type="match status" value="1"/>
</dbReference>
<dbReference type="EMBL" id="BNAT01000023">
    <property type="protein sequence ID" value="GHE39050.1"/>
    <property type="molecule type" value="Genomic_DNA"/>
</dbReference>
<evidence type="ECO:0000313" key="2">
    <source>
        <dbReference type="Proteomes" id="UP000603227"/>
    </source>
</evidence>
<gene>
    <name evidence="1" type="ORF">GCM10017771_57680</name>
</gene>
<accession>A0A918Z6K2</accession>
<reference evidence="1" key="2">
    <citation type="submission" date="2020-09" db="EMBL/GenBank/DDBJ databases">
        <authorList>
            <person name="Sun Q."/>
            <person name="Zhou Y."/>
        </authorList>
    </citation>
    <scope>NUCLEOTIDE SEQUENCE</scope>
    <source>
        <strain evidence="1">CGMCC 4.7403</strain>
    </source>
</reference>
<evidence type="ECO:0008006" key="3">
    <source>
        <dbReference type="Google" id="ProtNLM"/>
    </source>
</evidence>
<dbReference type="InterPro" id="IPR009057">
    <property type="entry name" value="Homeodomain-like_sf"/>
</dbReference>
<evidence type="ECO:0000313" key="1">
    <source>
        <dbReference type="EMBL" id="GHE39050.1"/>
    </source>
</evidence>
<sequence length="85" mass="8859">MTVAVIGFSVRVVAACVGRPGLALVELSVVEQRYRAVLAVLAGATVTEVAAQLGVSRQTVSEWKSRYEASGLAGLPGPSVLRLHL</sequence>
<organism evidence="1 2">
    <name type="scientific">Streptomyces capitiformicae</name>
    <dbReference type="NCBI Taxonomy" id="2014920"/>
    <lineage>
        <taxon>Bacteria</taxon>
        <taxon>Bacillati</taxon>
        <taxon>Actinomycetota</taxon>
        <taxon>Actinomycetes</taxon>
        <taxon>Kitasatosporales</taxon>
        <taxon>Streptomycetaceae</taxon>
        <taxon>Streptomyces</taxon>
    </lineage>
</organism>
<dbReference type="Proteomes" id="UP000603227">
    <property type="component" value="Unassembled WGS sequence"/>
</dbReference>